<dbReference type="SMART" id="SM00014">
    <property type="entry name" value="acidPPc"/>
    <property type="match status" value="1"/>
</dbReference>
<dbReference type="PANTHER" id="PTHR14969:SF13">
    <property type="entry name" value="AT30094P"/>
    <property type="match status" value="1"/>
</dbReference>
<dbReference type="SUPFAM" id="SSF48317">
    <property type="entry name" value="Acid phosphatase/Vanadium-dependent haloperoxidase"/>
    <property type="match status" value="1"/>
</dbReference>
<evidence type="ECO:0000313" key="3">
    <source>
        <dbReference type="EMBL" id="ORV52444.1"/>
    </source>
</evidence>
<dbReference type="AlphaFoldDB" id="A0A1X1U6G4"/>
<feature type="transmembrane region" description="Helical" evidence="1">
    <location>
        <begin position="9"/>
        <end position="27"/>
    </location>
</feature>
<proteinExistence type="predicted"/>
<keyword evidence="1" id="KW-0812">Transmembrane</keyword>
<dbReference type="STRING" id="292462.AWC05_23395"/>
<comment type="caution">
    <text evidence="3">The sequence shown here is derived from an EMBL/GenBank/DDBJ whole genome shotgun (WGS) entry which is preliminary data.</text>
</comment>
<feature type="transmembrane region" description="Helical" evidence="1">
    <location>
        <begin position="91"/>
        <end position="112"/>
    </location>
</feature>
<dbReference type="EMBL" id="LQOV01000015">
    <property type="protein sequence ID" value="ORV52444.1"/>
    <property type="molecule type" value="Genomic_DNA"/>
</dbReference>
<reference evidence="3 4" key="1">
    <citation type="submission" date="2016-01" db="EMBL/GenBank/DDBJ databases">
        <title>The new phylogeny of the genus Mycobacterium.</title>
        <authorList>
            <person name="Tarcisio F."/>
            <person name="Conor M."/>
            <person name="Antonella G."/>
            <person name="Elisabetta G."/>
            <person name="Giulia F.S."/>
            <person name="Sara T."/>
            <person name="Anna F."/>
            <person name="Clotilde B."/>
            <person name="Roberto B."/>
            <person name="Veronica D.S."/>
            <person name="Fabio R."/>
            <person name="Monica P."/>
            <person name="Olivier J."/>
            <person name="Enrico T."/>
            <person name="Nicola S."/>
        </authorList>
    </citation>
    <scope>NUCLEOTIDE SEQUENCE [LARGE SCALE GENOMIC DNA]</scope>
    <source>
        <strain evidence="3 4">DSM 44852</strain>
    </source>
</reference>
<feature type="transmembrane region" description="Helical" evidence="1">
    <location>
        <begin position="159"/>
        <end position="180"/>
    </location>
</feature>
<evidence type="ECO:0000256" key="1">
    <source>
        <dbReference type="SAM" id="Phobius"/>
    </source>
</evidence>
<dbReference type="InterPro" id="IPR036938">
    <property type="entry name" value="PAP2/HPO_sf"/>
</dbReference>
<organism evidence="3 4">
    <name type="scientific">Mycobacterium florentinum</name>
    <dbReference type="NCBI Taxonomy" id="292462"/>
    <lineage>
        <taxon>Bacteria</taxon>
        <taxon>Bacillati</taxon>
        <taxon>Actinomycetota</taxon>
        <taxon>Actinomycetes</taxon>
        <taxon>Mycobacteriales</taxon>
        <taxon>Mycobacteriaceae</taxon>
        <taxon>Mycobacterium</taxon>
        <taxon>Mycobacterium simiae complex</taxon>
    </lineage>
</organism>
<keyword evidence="1" id="KW-1133">Transmembrane helix</keyword>
<dbReference type="PANTHER" id="PTHR14969">
    <property type="entry name" value="SPHINGOSINE-1-PHOSPHATE PHOSPHOHYDROLASE"/>
    <property type="match status" value="1"/>
</dbReference>
<protein>
    <recommendedName>
        <fullName evidence="2">Phosphatidic acid phosphatase type 2/haloperoxidase domain-containing protein</fullName>
    </recommendedName>
</protein>
<feature type="transmembrane region" description="Helical" evidence="1">
    <location>
        <begin position="65"/>
        <end position="84"/>
    </location>
</feature>
<dbReference type="RefSeq" id="WP_085222572.1">
    <property type="nucleotide sequence ID" value="NZ_AP022576.1"/>
</dbReference>
<evidence type="ECO:0000313" key="4">
    <source>
        <dbReference type="Proteomes" id="UP000193010"/>
    </source>
</evidence>
<accession>A0A1X1U6G4</accession>
<dbReference type="CDD" id="cd03392">
    <property type="entry name" value="PAP2_like_2"/>
    <property type="match status" value="1"/>
</dbReference>
<feature type="domain" description="Phosphatidic acid phosphatase type 2/haloperoxidase" evidence="2">
    <location>
        <begin position="90"/>
        <end position="201"/>
    </location>
</feature>
<dbReference type="Proteomes" id="UP000193010">
    <property type="component" value="Unassembled WGS sequence"/>
</dbReference>
<name>A0A1X1U6G4_MYCFL</name>
<dbReference type="Pfam" id="PF01569">
    <property type="entry name" value="PAP2"/>
    <property type="match status" value="1"/>
</dbReference>
<sequence length="215" mass="23523">MTRPRPSMAAYAALVAVAVYALMWVGYRQNWGWLHGLDWSLLNASHDVAVKHPMWLRFWEVVTNVLGPVPLRLVGTVATVVALLRRNVRAALVLFACGLLNGLVTQAAKGLADRPRPSTMLVPIAQTSFPSGHALETMASVLALLAFVVPMMNATMGRIAMTVSAIILLVVGISRVALNVHYPSDVLAGWALGYLYVLLCLAVFRPKPLPWWAFR</sequence>
<dbReference type="InterPro" id="IPR000326">
    <property type="entry name" value="PAP2/HPO"/>
</dbReference>
<evidence type="ECO:0000259" key="2">
    <source>
        <dbReference type="SMART" id="SM00014"/>
    </source>
</evidence>
<dbReference type="OrthoDB" id="5289372at2"/>
<dbReference type="Gene3D" id="1.20.144.10">
    <property type="entry name" value="Phosphatidic acid phosphatase type 2/haloperoxidase"/>
    <property type="match status" value="1"/>
</dbReference>
<feature type="transmembrane region" description="Helical" evidence="1">
    <location>
        <begin position="132"/>
        <end position="152"/>
    </location>
</feature>
<gene>
    <name evidence="3" type="ORF">AWC05_23395</name>
</gene>
<keyword evidence="4" id="KW-1185">Reference proteome</keyword>
<feature type="transmembrane region" description="Helical" evidence="1">
    <location>
        <begin position="186"/>
        <end position="204"/>
    </location>
</feature>
<keyword evidence="1" id="KW-0472">Membrane</keyword>